<gene>
    <name evidence="1" type="ORF">CPLU01_08531</name>
</gene>
<dbReference type="AlphaFoldDB" id="A0A8H6KBW2"/>
<organism evidence="1 2">
    <name type="scientific">Colletotrichum plurivorum</name>
    <dbReference type="NCBI Taxonomy" id="2175906"/>
    <lineage>
        <taxon>Eukaryota</taxon>
        <taxon>Fungi</taxon>
        <taxon>Dikarya</taxon>
        <taxon>Ascomycota</taxon>
        <taxon>Pezizomycotina</taxon>
        <taxon>Sordariomycetes</taxon>
        <taxon>Hypocreomycetidae</taxon>
        <taxon>Glomerellales</taxon>
        <taxon>Glomerellaceae</taxon>
        <taxon>Colletotrichum</taxon>
        <taxon>Colletotrichum orchidearum species complex</taxon>
    </lineage>
</organism>
<protein>
    <submittedName>
        <fullName evidence="1">Uncharacterized protein</fullName>
    </submittedName>
</protein>
<comment type="caution">
    <text evidence="1">The sequence shown here is derived from an EMBL/GenBank/DDBJ whole genome shotgun (WGS) entry which is preliminary data.</text>
</comment>
<name>A0A8H6KBW2_9PEZI</name>
<evidence type="ECO:0000313" key="2">
    <source>
        <dbReference type="Proteomes" id="UP000654918"/>
    </source>
</evidence>
<sequence>MERRPETHTDSILALYRLYFGDEIFEYFSSHLNVPDMQKYGMTHMFIAIAQPLYLLREEVAMRIKLRRLGRQQGLRIERIRASLRTLRRLADGSSIQSLWRSYRRFSRDTHRRQLARAQLFLGVFPDRDWQRGLSDDPLLYFCIQKHISNLINRAPTMTRIIDDQLRWNFRADYIVANIPRLRRGGRHSCLAFSLEDWKHAGRSGLRLARLLKFHVLLPLIFDAQLFPSTVVRFDAHCPFVDDMPPWPRHYRASRRAGEYLATRIIDAAIPLGEWTETLVEMKALVDRLGDSHRDRRVCEARELL</sequence>
<reference evidence="1" key="1">
    <citation type="journal article" date="2020" name="Phytopathology">
        <title>Genome Sequence Resources of Colletotrichum truncatum, C. plurivorum, C. musicola, and C. sojae: Four Species Pathogenic to Soybean (Glycine max).</title>
        <authorList>
            <person name="Rogerio F."/>
            <person name="Boufleur T.R."/>
            <person name="Ciampi-Guillardi M."/>
            <person name="Sukno S.A."/>
            <person name="Thon M.R."/>
            <person name="Massola Junior N.S."/>
            <person name="Baroncelli R."/>
        </authorList>
    </citation>
    <scope>NUCLEOTIDE SEQUENCE</scope>
    <source>
        <strain evidence="1">LFN00145</strain>
    </source>
</reference>
<evidence type="ECO:0000313" key="1">
    <source>
        <dbReference type="EMBL" id="KAF6828448.1"/>
    </source>
</evidence>
<dbReference type="Proteomes" id="UP000654918">
    <property type="component" value="Unassembled WGS sequence"/>
</dbReference>
<dbReference type="EMBL" id="WIGO01000122">
    <property type="protein sequence ID" value="KAF6828448.1"/>
    <property type="molecule type" value="Genomic_DNA"/>
</dbReference>
<proteinExistence type="predicted"/>
<keyword evidence="2" id="KW-1185">Reference proteome</keyword>
<accession>A0A8H6KBW2</accession>